<evidence type="ECO:0000256" key="1">
    <source>
        <dbReference type="SAM" id="Phobius"/>
    </source>
</evidence>
<name>A0ABM8Z8Q2_9LACO</name>
<keyword evidence="1" id="KW-1133">Transmembrane helix</keyword>
<dbReference type="EMBL" id="CAKKNT010000001">
    <property type="protein sequence ID" value="CAH0417723.1"/>
    <property type="molecule type" value="Genomic_DNA"/>
</dbReference>
<dbReference type="RefSeq" id="WP_230097852.1">
    <property type="nucleotide sequence ID" value="NZ_CAKKNT010000001.1"/>
</dbReference>
<protein>
    <recommendedName>
        <fullName evidence="4">DUF2140 family protein</fullName>
    </recommendedName>
</protein>
<dbReference type="Pfam" id="PF09911">
    <property type="entry name" value="DUF2140"/>
    <property type="match status" value="1"/>
</dbReference>
<dbReference type="Proteomes" id="UP000789719">
    <property type="component" value="Unassembled WGS sequence"/>
</dbReference>
<evidence type="ECO:0000313" key="3">
    <source>
        <dbReference type="Proteomes" id="UP000789719"/>
    </source>
</evidence>
<keyword evidence="3" id="KW-1185">Reference proteome</keyword>
<gene>
    <name evidence="2" type="ORF">WGH24286_00135</name>
</gene>
<accession>A0ABM8Z8Q2</accession>
<dbReference type="InterPro" id="IPR018672">
    <property type="entry name" value="DUF2140"/>
</dbReference>
<evidence type="ECO:0008006" key="4">
    <source>
        <dbReference type="Google" id="ProtNLM"/>
    </source>
</evidence>
<proteinExistence type="predicted"/>
<feature type="transmembrane region" description="Helical" evidence="1">
    <location>
        <begin position="12"/>
        <end position="35"/>
    </location>
</feature>
<keyword evidence="1" id="KW-0812">Transmembrane</keyword>
<keyword evidence="1" id="KW-0472">Membrane</keyword>
<sequence length="196" mass="21677">MRNSQTKKRVNGWFWGFWLLVVAMVIGVGTVVTLVNQPATNSATSAPSTNNDSSFNIVLNKDQINKLASHYLAEKQVGQGQKISFAINEYVNIYGKVNVLGQSLDAGMALVPHVTADGNVVLKAHAINVGQLQLPTRLVLGIFSRTYQVPDWVVIKPRQNEIVLQLNQLKTLDGFKFAAKTIDIPANRFEFEGRIK</sequence>
<reference evidence="2 3" key="1">
    <citation type="submission" date="2021-11" db="EMBL/GenBank/DDBJ databases">
        <authorList>
            <person name="Depoorter E."/>
        </authorList>
    </citation>
    <scope>NUCLEOTIDE SEQUENCE [LARGE SCALE GENOMIC DNA]</scope>
    <source>
        <strain evidence="2 3">LMG 24286</strain>
    </source>
</reference>
<comment type="caution">
    <text evidence="2">The sequence shown here is derived from an EMBL/GenBank/DDBJ whole genome shotgun (WGS) entry which is preliminary data.</text>
</comment>
<evidence type="ECO:0000313" key="2">
    <source>
        <dbReference type="EMBL" id="CAH0417723.1"/>
    </source>
</evidence>
<organism evidence="2 3">
    <name type="scientific">Periweissella ghanensis</name>
    <dbReference type="NCBI Taxonomy" id="467997"/>
    <lineage>
        <taxon>Bacteria</taxon>
        <taxon>Bacillati</taxon>
        <taxon>Bacillota</taxon>
        <taxon>Bacilli</taxon>
        <taxon>Lactobacillales</taxon>
        <taxon>Lactobacillaceae</taxon>
        <taxon>Periweissella</taxon>
    </lineage>
</organism>